<dbReference type="AlphaFoldDB" id="A0A0C2MR37"/>
<evidence type="ECO:0000313" key="1">
    <source>
        <dbReference type="EMBL" id="KII64152.1"/>
    </source>
</evidence>
<name>A0A0C2MR37_THEKT</name>
<keyword evidence="2" id="KW-1185">Reference proteome</keyword>
<organism evidence="1 2">
    <name type="scientific">Thelohanellus kitauei</name>
    <name type="common">Myxosporean</name>
    <dbReference type="NCBI Taxonomy" id="669202"/>
    <lineage>
        <taxon>Eukaryota</taxon>
        <taxon>Metazoa</taxon>
        <taxon>Cnidaria</taxon>
        <taxon>Myxozoa</taxon>
        <taxon>Myxosporea</taxon>
        <taxon>Bivalvulida</taxon>
        <taxon>Platysporina</taxon>
        <taxon>Myxobolidae</taxon>
        <taxon>Thelohanellus</taxon>
    </lineage>
</organism>
<dbReference type="EMBL" id="JWZT01004424">
    <property type="protein sequence ID" value="KII64152.1"/>
    <property type="molecule type" value="Genomic_DNA"/>
</dbReference>
<accession>A0A0C2MR37</accession>
<dbReference type="Proteomes" id="UP000031668">
    <property type="component" value="Unassembled WGS sequence"/>
</dbReference>
<sequence length="142" mass="15844">MEGGGSITLCAKTSCAKTSCAKPAAPKRHIDYGHAGKCPLTPRSSARTPMYLADNMSKTSGIMSMLRDYSLISAVIYSKFEENTTDFTTGQYRNTYLCFRKWTYTKKQKVSPSVCKVKATIICLYAFWEANTCSLVSIQYQQ</sequence>
<reference evidence="1 2" key="1">
    <citation type="journal article" date="2014" name="Genome Biol. Evol.">
        <title>The genome of the myxosporean Thelohanellus kitauei shows adaptations to nutrient acquisition within its fish host.</title>
        <authorList>
            <person name="Yang Y."/>
            <person name="Xiong J."/>
            <person name="Zhou Z."/>
            <person name="Huo F."/>
            <person name="Miao W."/>
            <person name="Ran C."/>
            <person name="Liu Y."/>
            <person name="Zhang J."/>
            <person name="Feng J."/>
            <person name="Wang M."/>
            <person name="Wang M."/>
            <person name="Wang L."/>
            <person name="Yao B."/>
        </authorList>
    </citation>
    <scope>NUCLEOTIDE SEQUENCE [LARGE SCALE GENOMIC DNA]</scope>
    <source>
        <strain evidence="1">Wuqing</strain>
    </source>
</reference>
<protein>
    <submittedName>
        <fullName evidence="1">Uncharacterized protein</fullName>
    </submittedName>
</protein>
<gene>
    <name evidence="1" type="ORF">RF11_02824</name>
</gene>
<evidence type="ECO:0000313" key="2">
    <source>
        <dbReference type="Proteomes" id="UP000031668"/>
    </source>
</evidence>
<proteinExistence type="predicted"/>
<comment type="caution">
    <text evidence="1">The sequence shown here is derived from an EMBL/GenBank/DDBJ whole genome shotgun (WGS) entry which is preliminary data.</text>
</comment>